<accession>A0A444WDJ2</accession>
<name>A0A444WDJ2_9FLAO</name>
<dbReference type="PANTHER" id="PTHR12526">
    <property type="entry name" value="GLYCOSYLTRANSFERASE"/>
    <property type="match status" value="1"/>
</dbReference>
<organism evidence="3 4">
    <name type="scientific">Flavobacterium beibuense</name>
    <dbReference type="NCBI Taxonomy" id="657326"/>
    <lineage>
        <taxon>Bacteria</taxon>
        <taxon>Pseudomonadati</taxon>
        <taxon>Bacteroidota</taxon>
        <taxon>Flavobacteriia</taxon>
        <taxon>Flavobacteriales</taxon>
        <taxon>Flavobacteriaceae</taxon>
        <taxon>Flavobacterium</taxon>
    </lineage>
</organism>
<dbReference type="Gene3D" id="3.40.50.2000">
    <property type="entry name" value="Glycogen Phosphorylase B"/>
    <property type="match status" value="2"/>
</dbReference>
<dbReference type="AlphaFoldDB" id="A0A444WDJ2"/>
<dbReference type="Proteomes" id="UP000289775">
    <property type="component" value="Unassembled WGS sequence"/>
</dbReference>
<protein>
    <submittedName>
        <fullName evidence="3">Glycosyl transferase, group 1</fullName>
    </submittedName>
</protein>
<keyword evidence="4" id="KW-1185">Reference proteome</keyword>
<dbReference type="Pfam" id="PF00534">
    <property type="entry name" value="Glycos_transf_1"/>
    <property type="match status" value="1"/>
</dbReference>
<feature type="domain" description="Glycosyl transferase family 1" evidence="1">
    <location>
        <begin position="190"/>
        <end position="358"/>
    </location>
</feature>
<dbReference type="OrthoDB" id="9771846at2"/>
<proteinExistence type="predicted"/>
<comment type="caution">
    <text evidence="3">The sequence shown here is derived from an EMBL/GenBank/DDBJ whole genome shotgun (WGS) entry which is preliminary data.</text>
</comment>
<dbReference type="CDD" id="cd03801">
    <property type="entry name" value="GT4_PimA-like"/>
    <property type="match status" value="1"/>
</dbReference>
<dbReference type="GO" id="GO:0016757">
    <property type="term" value="F:glycosyltransferase activity"/>
    <property type="evidence" value="ECO:0007669"/>
    <property type="project" value="InterPro"/>
</dbReference>
<reference evidence="3 4" key="1">
    <citation type="submission" date="2014-12" db="EMBL/GenBank/DDBJ databases">
        <title>Genome sequence of Flavobacterium beibuense RSKm HC5.</title>
        <authorList>
            <person name="Kim J.F."/>
            <person name="Song J.Y."/>
            <person name="Kwak M.-J."/>
            <person name="Lee S.-W."/>
        </authorList>
    </citation>
    <scope>NUCLEOTIDE SEQUENCE [LARGE SCALE GENOMIC DNA]</scope>
    <source>
        <strain evidence="3 4">RSKm HC5</strain>
    </source>
</reference>
<dbReference type="SUPFAM" id="SSF53756">
    <property type="entry name" value="UDP-Glycosyltransferase/glycogen phosphorylase"/>
    <property type="match status" value="1"/>
</dbReference>
<dbReference type="Pfam" id="PF13439">
    <property type="entry name" value="Glyco_transf_4"/>
    <property type="match status" value="1"/>
</dbReference>
<dbReference type="EMBL" id="JUIW01000004">
    <property type="protein sequence ID" value="RYJ43913.1"/>
    <property type="molecule type" value="Genomic_DNA"/>
</dbReference>
<gene>
    <name evidence="3" type="ORF">NU09_1421</name>
</gene>
<dbReference type="InterPro" id="IPR001296">
    <property type="entry name" value="Glyco_trans_1"/>
</dbReference>
<evidence type="ECO:0000259" key="1">
    <source>
        <dbReference type="Pfam" id="PF00534"/>
    </source>
</evidence>
<keyword evidence="3" id="KW-0808">Transferase</keyword>
<evidence type="ECO:0000313" key="3">
    <source>
        <dbReference type="EMBL" id="RYJ43913.1"/>
    </source>
</evidence>
<dbReference type="PANTHER" id="PTHR12526:SF627">
    <property type="entry name" value="D-RHAMNOSYLTRANSFERASE WBPZ"/>
    <property type="match status" value="1"/>
</dbReference>
<sequence length="378" mass="42465">MKNILVIHQAAEMYGSDRMLYLTVTGLDKSKFFPVVVLPQEGPLKTELEKQGIKVVVAPVVKVYRNMFTPKNLLSFSKDIKKGIAILDKLNEQYKFDIVYSNTLAVLLGMMYARKRKIKHVWHVHEIIVHPKIFAEAYPKLLAKRADVVICNSQATENNLIKRQPSLSKKTVVVHNGPAVSKSQREAATKEDFGFSQEDIIITLVGRISRLKGHKWLLNTFTNYLQKTKAKLLLVGSPVPGQEFYEDEVYEIVQTEGLENKVTVLPFTKSLKQVWDATDIAVMPSTEAESFGLVALEAMLAKKPVVASNHGGVIEIVVNNETGYLIEPSNEGDFADALLKLINNADLRKEFGEKGYERAMAEFSPEKYIANISSILER</sequence>
<evidence type="ECO:0000259" key="2">
    <source>
        <dbReference type="Pfam" id="PF13439"/>
    </source>
</evidence>
<evidence type="ECO:0000313" key="4">
    <source>
        <dbReference type="Proteomes" id="UP000289775"/>
    </source>
</evidence>
<dbReference type="RefSeq" id="WP_129750567.1">
    <property type="nucleotide sequence ID" value="NZ_JUIW01000004.1"/>
</dbReference>
<feature type="domain" description="Glycosyltransferase subfamily 4-like N-terminal" evidence="2">
    <location>
        <begin position="15"/>
        <end position="177"/>
    </location>
</feature>
<dbReference type="InterPro" id="IPR028098">
    <property type="entry name" value="Glyco_trans_4-like_N"/>
</dbReference>